<dbReference type="Proteomes" id="UP000320244">
    <property type="component" value="Unassembled WGS sequence"/>
</dbReference>
<reference evidence="2 3" key="2">
    <citation type="submission" date="2019-08" db="EMBL/GenBank/DDBJ databases">
        <title>Jejuicoccus antrihumi gen. nov., sp. nov., a new member of the family Dermacoccaceae isolated from a cave.</title>
        <authorList>
            <person name="Schumann P."/>
            <person name="Kim I.S."/>
        </authorList>
    </citation>
    <scope>NUCLEOTIDE SEQUENCE [LARGE SCALE GENOMIC DNA]</scope>
    <source>
        <strain evidence="2 3">C5-26</strain>
    </source>
</reference>
<evidence type="ECO:0000256" key="1">
    <source>
        <dbReference type="SAM" id="MobiDB-lite"/>
    </source>
</evidence>
<dbReference type="EMBL" id="VCQV01000027">
    <property type="protein sequence ID" value="TWP34477.1"/>
    <property type="molecule type" value="Genomic_DNA"/>
</dbReference>
<keyword evidence="3" id="KW-1185">Reference proteome</keyword>
<comment type="caution">
    <text evidence="2">The sequence shown here is derived from an EMBL/GenBank/DDBJ whole genome shotgun (WGS) entry which is preliminary data.</text>
</comment>
<sequence>MAIMSVDPPLVISGLDGLVAYAPYAVGFHPEDAVVVIPVGFNTEVPAARQDIDAALENSDLSADRLRRVYSRYEHLEMAVLAYTEDQDRAEKALGITARALPENVTITAQLQVSAEQWRETISERTGPIDSAVSSQVAAELVLRGRRTPWSSQDELAQSFGPDHVLSDRVLAAAAGSRDPSLAGERDWVKRTVETAVRTQTKLGDPDAARLLQDLADIGLRDTAWSTLTVDCAAGQAALWKDLTRRAPERLRTPAATLAAFSYWLTGDGMQARVALDHAPALDTYTMARLVQTALHHAVPPNCWTRLPEQPAPTRQESHAWAAEVAAHGHAVSPSANVDRDEASRQPLTAPRSRRPEHRQPPAGGPQPGVGPTP</sequence>
<proteinExistence type="predicted"/>
<name>A0A563DW83_9MICO</name>
<feature type="compositionally biased region" description="Pro residues" evidence="1">
    <location>
        <begin position="363"/>
        <end position="374"/>
    </location>
</feature>
<evidence type="ECO:0000313" key="3">
    <source>
        <dbReference type="Proteomes" id="UP000320244"/>
    </source>
</evidence>
<dbReference type="Pfam" id="PF13830">
    <property type="entry name" value="DUF4192"/>
    <property type="match status" value="1"/>
</dbReference>
<dbReference type="AlphaFoldDB" id="A0A563DW83"/>
<protein>
    <submittedName>
        <fullName evidence="2">DUF4192 domain-containing protein</fullName>
    </submittedName>
</protein>
<evidence type="ECO:0000313" key="2">
    <source>
        <dbReference type="EMBL" id="TWP34477.1"/>
    </source>
</evidence>
<accession>A0A563DW83</accession>
<reference evidence="2 3" key="1">
    <citation type="submission" date="2019-05" db="EMBL/GenBank/DDBJ databases">
        <authorList>
            <person name="Lee S.D."/>
        </authorList>
    </citation>
    <scope>NUCLEOTIDE SEQUENCE [LARGE SCALE GENOMIC DNA]</scope>
    <source>
        <strain evidence="2 3">C5-26</strain>
    </source>
</reference>
<organism evidence="2 3">
    <name type="scientific">Leekyejoonella antrihumi</name>
    <dbReference type="NCBI Taxonomy" id="1660198"/>
    <lineage>
        <taxon>Bacteria</taxon>
        <taxon>Bacillati</taxon>
        <taxon>Actinomycetota</taxon>
        <taxon>Actinomycetes</taxon>
        <taxon>Micrococcales</taxon>
        <taxon>Dermacoccaceae</taxon>
        <taxon>Leekyejoonella</taxon>
    </lineage>
</organism>
<dbReference type="InterPro" id="IPR025447">
    <property type="entry name" value="DUF4192"/>
</dbReference>
<gene>
    <name evidence="2" type="ORF">FGL98_17335</name>
</gene>
<dbReference type="OrthoDB" id="3264463at2"/>
<feature type="region of interest" description="Disordered" evidence="1">
    <location>
        <begin position="325"/>
        <end position="374"/>
    </location>
</feature>